<keyword evidence="6 11" id="KW-0067">ATP-binding</keyword>
<dbReference type="InterPro" id="IPR015853">
    <property type="entry name" value="ABC_transpr_FbpC"/>
</dbReference>
<dbReference type="CDD" id="cd03259">
    <property type="entry name" value="ABC_Carb_Solutes_like"/>
    <property type="match status" value="1"/>
</dbReference>
<gene>
    <name evidence="11" type="ORF">MUB46_06815</name>
</gene>
<comment type="caution">
    <text evidence="11">The sequence shown here is derived from an EMBL/GenBank/DDBJ whole genome shotgun (WGS) entry which is preliminary data.</text>
</comment>
<keyword evidence="12" id="KW-1185">Reference proteome</keyword>
<dbReference type="PROSITE" id="PS00211">
    <property type="entry name" value="ABC_TRANSPORTER_1"/>
    <property type="match status" value="1"/>
</dbReference>
<dbReference type="InterPro" id="IPR003439">
    <property type="entry name" value="ABC_transporter-like_ATP-bd"/>
</dbReference>
<keyword evidence="7" id="KW-0408">Iron</keyword>
<dbReference type="GO" id="GO:0015697">
    <property type="term" value="P:quaternary ammonium group transport"/>
    <property type="evidence" value="ECO:0007669"/>
    <property type="project" value="UniProtKB-ARBA"/>
</dbReference>
<evidence type="ECO:0000256" key="7">
    <source>
        <dbReference type="ARBA" id="ARBA00023004"/>
    </source>
</evidence>
<dbReference type="Proteomes" id="UP001320898">
    <property type="component" value="Unassembled WGS sequence"/>
</dbReference>
<evidence type="ECO:0000313" key="11">
    <source>
        <dbReference type="EMBL" id="MCT8971560.1"/>
    </source>
</evidence>
<keyword evidence="3" id="KW-1003">Cell membrane</keyword>
<keyword evidence="5" id="KW-0547">Nucleotide-binding</keyword>
<dbReference type="AlphaFoldDB" id="A0AAW5QX50"/>
<evidence type="ECO:0000256" key="8">
    <source>
        <dbReference type="ARBA" id="ARBA00023065"/>
    </source>
</evidence>
<reference evidence="11 12" key="1">
    <citation type="submission" date="2022-04" db="EMBL/GenBank/DDBJ databases">
        <authorList>
            <person name="Ye Y.-Q."/>
            <person name="Du Z.-J."/>
        </authorList>
    </citation>
    <scope>NUCLEOTIDE SEQUENCE [LARGE SCALE GENOMIC DNA]</scope>
    <source>
        <strain evidence="11 12">A6E488</strain>
    </source>
</reference>
<dbReference type="SUPFAM" id="SSF52540">
    <property type="entry name" value="P-loop containing nucleoside triphosphate hydrolases"/>
    <property type="match status" value="1"/>
</dbReference>
<dbReference type="PROSITE" id="PS50893">
    <property type="entry name" value="ABC_TRANSPORTER_2"/>
    <property type="match status" value="1"/>
</dbReference>
<keyword evidence="9" id="KW-0472">Membrane</keyword>
<dbReference type="PANTHER" id="PTHR42781">
    <property type="entry name" value="SPERMIDINE/PUTRESCINE IMPORT ATP-BINDING PROTEIN POTA"/>
    <property type="match status" value="1"/>
</dbReference>
<dbReference type="InterPro" id="IPR017871">
    <property type="entry name" value="ABC_transporter-like_CS"/>
</dbReference>
<comment type="similarity">
    <text evidence="1">Belongs to the ABC transporter superfamily.</text>
</comment>
<dbReference type="Gene3D" id="3.40.50.300">
    <property type="entry name" value="P-loop containing nucleotide triphosphate hydrolases"/>
    <property type="match status" value="1"/>
</dbReference>
<dbReference type="RefSeq" id="WP_261615138.1">
    <property type="nucleotide sequence ID" value="NZ_JALIDZ010000003.1"/>
</dbReference>
<evidence type="ECO:0000256" key="4">
    <source>
        <dbReference type="ARBA" id="ARBA00022496"/>
    </source>
</evidence>
<dbReference type="EMBL" id="JALIDZ010000003">
    <property type="protein sequence ID" value="MCT8971560.1"/>
    <property type="molecule type" value="Genomic_DNA"/>
</dbReference>
<dbReference type="GO" id="GO:0016020">
    <property type="term" value="C:membrane"/>
    <property type="evidence" value="ECO:0007669"/>
    <property type="project" value="InterPro"/>
</dbReference>
<dbReference type="GO" id="GO:0015408">
    <property type="term" value="F:ABC-type ferric iron transporter activity"/>
    <property type="evidence" value="ECO:0007669"/>
    <property type="project" value="InterPro"/>
</dbReference>
<feature type="domain" description="ABC transporter" evidence="10">
    <location>
        <begin position="1"/>
        <end position="234"/>
    </location>
</feature>
<protein>
    <submittedName>
        <fullName evidence="11">ABC transporter ATP-binding protein</fullName>
    </submittedName>
</protein>
<dbReference type="InterPro" id="IPR003593">
    <property type="entry name" value="AAA+_ATPase"/>
</dbReference>
<keyword evidence="4" id="KW-0410">Iron transport</keyword>
<proteinExistence type="inferred from homology"/>
<evidence type="ECO:0000259" key="10">
    <source>
        <dbReference type="PROSITE" id="PS50893"/>
    </source>
</evidence>
<sequence>MPDLKAHIRQAKPIPLDADLSCAPGEVLALVGPSGSGKSTILRVIAGLYRPDEGRVGVGEETWLDTAAGTALPAYRRTVGFVFQSYALFPHMTAQANVEAALDHVGTERRSARARELLTLVHLDGLEGRRPAELSGGQQQRVAVARALARDPKVLLLDEPFSAVDRATRKRLYREIAELRRSLDVPVILVTHDLDEAVMLADRIAVLHRGRILQTGTPQEITTRPASPEVARLVDLRNVFEATILEGGESGCVLDWAGHRLEIPAQRRFAAGARVAWVIPDGFVVLHRRDRPSRGERENPVSGLVDTVLAIGQTVHVTMRIDGPEDLPLHFSVPAHVARRNSVDAGTAITVSLLAEGIHLMPRSEDPSPAGERL</sequence>
<dbReference type="InterPro" id="IPR027417">
    <property type="entry name" value="P-loop_NTPase"/>
</dbReference>
<dbReference type="GO" id="GO:0016887">
    <property type="term" value="F:ATP hydrolysis activity"/>
    <property type="evidence" value="ECO:0007669"/>
    <property type="project" value="InterPro"/>
</dbReference>
<evidence type="ECO:0000313" key="12">
    <source>
        <dbReference type="Proteomes" id="UP001320898"/>
    </source>
</evidence>
<name>A0AAW5QX50_9HYPH</name>
<evidence type="ECO:0000256" key="2">
    <source>
        <dbReference type="ARBA" id="ARBA00022448"/>
    </source>
</evidence>
<evidence type="ECO:0000256" key="1">
    <source>
        <dbReference type="ARBA" id="ARBA00005417"/>
    </source>
</evidence>
<keyword evidence="2" id="KW-0813">Transport</keyword>
<dbReference type="PANTHER" id="PTHR42781:SF4">
    <property type="entry name" value="SPERMIDINE_PUTRESCINE IMPORT ATP-BINDING PROTEIN POTA"/>
    <property type="match status" value="1"/>
</dbReference>
<evidence type="ECO:0000256" key="9">
    <source>
        <dbReference type="ARBA" id="ARBA00023136"/>
    </source>
</evidence>
<keyword evidence="8" id="KW-0406">Ion transport</keyword>
<dbReference type="SUPFAM" id="SSF50331">
    <property type="entry name" value="MOP-like"/>
    <property type="match status" value="1"/>
</dbReference>
<evidence type="ECO:0000256" key="5">
    <source>
        <dbReference type="ARBA" id="ARBA00022741"/>
    </source>
</evidence>
<dbReference type="InterPro" id="IPR008995">
    <property type="entry name" value="Mo/tungstate-bd_C_term_dom"/>
</dbReference>
<accession>A0AAW5QX50</accession>
<dbReference type="GO" id="GO:0005524">
    <property type="term" value="F:ATP binding"/>
    <property type="evidence" value="ECO:0007669"/>
    <property type="project" value="UniProtKB-KW"/>
</dbReference>
<dbReference type="Pfam" id="PF00005">
    <property type="entry name" value="ABC_tran"/>
    <property type="match status" value="1"/>
</dbReference>
<dbReference type="InterPro" id="IPR050093">
    <property type="entry name" value="ABC_SmlMolc_Importer"/>
</dbReference>
<evidence type="ECO:0000256" key="6">
    <source>
        <dbReference type="ARBA" id="ARBA00022840"/>
    </source>
</evidence>
<evidence type="ECO:0000256" key="3">
    <source>
        <dbReference type="ARBA" id="ARBA00022475"/>
    </source>
</evidence>
<dbReference type="SMART" id="SM00382">
    <property type="entry name" value="AAA"/>
    <property type="match status" value="1"/>
</dbReference>
<dbReference type="FunFam" id="3.40.50.300:FF:000425">
    <property type="entry name" value="Probable ABC transporter, ATP-binding subunit"/>
    <property type="match status" value="1"/>
</dbReference>
<organism evidence="11 12">
    <name type="scientific">Microbaculum marinisediminis</name>
    <dbReference type="NCBI Taxonomy" id="2931392"/>
    <lineage>
        <taxon>Bacteria</taxon>
        <taxon>Pseudomonadati</taxon>
        <taxon>Pseudomonadota</taxon>
        <taxon>Alphaproteobacteria</taxon>
        <taxon>Hyphomicrobiales</taxon>
        <taxon>Tepidamorphaceae</taxon>
        <taxon>Microbaculum</taxon>
    </lineage>
</organism>